<evidence type="ECO:0000313" key="1">
    <source>
        <dbReference type="EMBL" id="KKN13069.1"/>
    </source>
</evidence>
<proteinExistence type="predicted"/>
<protein>
    <submittedName>
        <fullName evidence="1">Uncharacterized protein</fullName>
    </submittedName>
</protein>
<name>A0A0F9N501_9ZZZZ</name>
<comment type="caution">
    <text evidence="1">The sequence shown here is derived from an EMBL/GenBank/DDBJ whole genome shotgun (WGS) entry which is preliminary data.</text>
</comment>
<sequence length="106" mass="12004">MTHHEMHGMHGKSGLGKTCPHCECGGHGSMGRGKHGDMGKIIVKKAWKKTLIDKVAVEIEKRHADKLNEMAKEMADIADSKMKMKADIWKKKQAVKETFWSIFEEE</sequence>
<dbReference type="EMBL" id="LAZR01003962">
    <property type="protein sequence ID" value="KKN13069.1"/>
    <property type="molecule type" value="Genomic_DNA"/>
</dbReference>
<dbReference type="AlphaFoldDB" id="A0A0F9N501"/>
<accession>A0A0F9N501</accession>
<reference evidence="1" key="1">
    <citation type="journal article" date="2015" name="Nature">
        <title>Complex archaea that bridge the gap between prokaryotes and eukaryotes.</title>
        <authorList>
            <person name="Spang A."/>
            <person name="Saw J.H."/>
            <person name="Jorgensen S.L."/>
            <person name="Zaremba-Niedzwiedzka K."/>
            <person name="Martijn J."/>
            <person name="Lind A.E."/>
            <person name="van Eijk R."/>
            <person name="Schleper C."/>
            <person name="Guy L."/>
            <person name="Ettema T.J."/>
        </authorList>
    </citation>
    <scope>NUCLEOTIDE SEQUENCE</scope>
</reference>
<gene>
    <name evidence="1" type="ORF">LCGC14_1010130</name>
</gene>
<organism evidence="1">
    <name type="scientific">marine sediment metagenome</name>
    <dbReference type="NCBI Taxonomy" id="412755"/>
    <lineage>
        <taxon>unclassified sequences</taxon>
        <taxon>metagenomes</taxon>
        <taxon>ecological metagenomes</taxon>
    </lineage>
</organism>